<dbReference type="SUPFAM" id="SSF158682">
    <property type="entry name" value="TerB-like"/>
    <property type="match status" value="1"/>
</dbReference>
<dbReference type="OrthoDB" id="5459344at2"/>
<name>A0A5C4NBA9_9RHOB</name>
<evidence type="ECO:0000313" key="2">
    <source>
        <dbReference type="EMBL" id="TNC62279.1"/>
    </source>
</evidence>
<gene>
    <name evidence="2" type="ORF">FHG71_20315</name>
</gene>
<feature type="region of interest" description="Disordered" evidence="1">
    <location>
        <begin position="55"/>
        <end position="97"/>
    </location>
</feature>
<proteinExistence type="predicted"/>
<protein>
    <submittedName>
        <fullName evidence="2">Tellurite resistance TerB family protein</fullName>
    </submittedName>
</protein>
<comment type="caution">
    <text evidence="2">The sequence shown here is derived from an EMBL/GenBank/DDBJ whole genome shotgun (WGS) entry which is preliminary data.</text>
</comment>
<dbReference type="EMBL" id="VDFV01000058">
    <property type="protein sequence ID" value="TNC62279.1"/>
    <property type="molecule type" value="Genomic_DNA"/>
</dbReference>
<dbReference type="Proteomes" id="UP000305709">
    <property type="component" value="Unassembled WGS sequence"/>
</dbReference>
<dbReference type="AlphaFoldDB" id="A0A5C4NBA9"/>
<evidence type="ECO:0000313" key="3">
    <source>
        <dbReference type="Proteomes" id="UP000305709"/>
    </source>
</evidence>
<accession>A0A5C4NBA9</accession>
<dbReference type="InterPro" id="IPR029024">
    <property type="entry name" value="TerB-like"/>
</dbReference>
<evidence type="ECO:0000256" key="1">
    <source>
        <dbReference type="SAM" id="MobiDB-lite"/>
    </source>
</evidence>
<dbReference type="Pfam" id="PF04391">
    <property type="entry name" value="DUF533"/>
    <property type="match status" value="1"/>
</dbReference>
<dbReference type="CDD" id="cd07178">
    <property type="entry name" value="terB_like_YebE"/>
    <property type="match status" value="1"/>
</dbReference>
<keyword evidence="3" id="KW-1185">Reference proteome</keyword>
<sequence>MAMIPSCPLCRERMLDPQGVGGSRSVSYLARVPRCTEDDMDTTARSFLDRLLTEGDEPIRSDEGPAAGSPGVGDDPAGRQGRQGTDPEGGATPGGVLPVLLGGRRRALSRSALLAGGVAALGKIALDAWAQARRSVATDPTIGAVEGDAAEARARTLLFAIVAAAKADGHIDEEEHSAIDAEIEDLPPAVKGLLGEAIAAAPDPEAVAARVHCGQEAREVYAASALICGRDHALEMAYLDRLARALDLPSEEARRIEGDVLAHV</sequence>
<organism evidence="2 3">
    <name type="scientific">Rubellimicrobium roseum</name>
    <dbReference type="NCBI Taxonomy" id="687525"/>
    <lineage>
        <taxon>Bacteria</taxon>
        <taxon>Pseudomonadati</taxon>
        <taxon>Pseudomonadota</taxon>
        <taxon>Alphaproteobacteria</taxon>
        <taxon>Rhodobacterales</taxon>
        <taxon>Roseobacteraceae</taxon>
        <taxon>Rubellimicrobium</taxon>
    </lineage>
</organism>
<dbReference type="InterPro" id="IPR007486">
    <property type="entry name" value="YebE"/>
</dbReference>
<reference evidence="2 3" key="1">
    <citation type="submission" date="2019-06" db="EMBL/GenBank/DDBJ databases">
        <authorList>
            <person name="Jiang L."/>
        </authorList>
    </citation>
    <scope>NUCLEOTIDE SEQUENCE [LARGE SCALE GENOMIC DNA]</scope>
    <source>
        <strain evidence="2 3">YIM 48858</strain>
    </source>
</reference>